<dbReference type="Proteomes" id="UP001295469">
    <property type="component" value="Chromosome C03"/>
</dbReference>
<evidence type="ECO:0000313" key="4">
    <source>
        <dbReference type="EMBL" id="CAF1712133.1"/>
    </source>
</evidence>
<dbReference type="GO" id="GO:0009507">
    <property type="term" value="C:chloroplast"/>
    <property type="evidence" value="ECO:0007669"/>
    <property type="project" value="UniProtKB-SubCell"/>
</dbReference>
<evidence type="ECO:0000256" key="1">
    <source>
        <dbReference type="ARBA" id="ARBA00004229"/>
    </source>
</evidence>
<dbReference type="EMBL" id="HG994367">
    <property type="protein sequence ID" value="CAF1712133.1"/>
    <property type="molecule type" value="Genomic_DNA"/>
</dbReference>
<gene>
    <name evidence="4" type="ORF">DARMORV10_C03P89180.1</name>
</gene>
<keyword evidence="3" id="KW-0934">Plastid</keyword>
<keyword evidence="2" id="KW-0150">Chloroplast</keyword>
<protein>
    <submittedName>
        <fullName evidence="4">(rape) hypothetical protein</fullName>
    </submittedName>
</protein>
<reference evidence="4" key="1">
    <citation type="submission" date="2021-01" db="EMBL/GenBank/DDBJ databases">
        <authorList>
            <consortium name="Genoscope - CEA"/>
            <person name="William W."/>
        </authorList>
    </citation>
    <scope>NUCLEOTIDE SEQUENCE</scope>
</reference>
<organism evidence="4">
    <name type="scientific">Brassica napus</name>
    <name type="common">Rape</name>
    <dbReference type="NCBI Taxonomy" id="3708"/>
    <lineage>
        <taxon>Eukaryota</taxon>
        <taxon>Viridiplantae</taxon>
        <taxon>Streptophyta</taxon>
        <taxon>Embryophyta</taxon>
        <taxon>Tracheophyta</taxon>
        <taxon>Spermatophyta</taxon>
        <taxon>Magnoliopsida</taxon>
        <taxon>eudicotyledons</taxon>
        <taxon>Gunneridae</taxon>
        <taxon>Pentapetalae</taxon>
        <taxon>rosids</taxon>
        <taxon>malvids</taxon>
        <taxon>Brassicales</taxon>
        <taxon>Brassicaceae</taxon>
        <taxon>Brassiceae</taxon>
        <taxon>Brassica</taxon>
    </lineage>
</organism>
<proteinExistence type="predicted"/>
<dbReference type="AlphaFoldDB" id="A0A816IPH8"/>
<evidence type="ECO:0000256" key="3">
    <source>
        <dbReference type="ARBA" id="ARBA00022640"/>
    </source>
</evidence>
<name>A0A816IPH8_BRANA</name>
<feature type="non-terminal residue" evidence="4">
    <location>
        <position position="85"/>
    </location>
</feature>
<dbReference type="GO" id="GO:0015031">
    <property type="term" value="P:protein transport"/>
    <property type="evidence" value="ECO:0007669"/>
    <property type="project" value="InterPro"/>
</dbReference>
<comment type="subcellular location">
    <subcellularLocation>
        <location evidence="1">Plastid</location>
        <location evidence="1">Chloroplast</location>
    </subcellularLocation>
</comment>
<accession>A0A816IPH8</accession>
<dbReference type="Pfam" id="PF04278">
    <property type="entry name" value="Tic22"/>
    <property type="match status" value="1"/>
</dbReference>
<evidence type="ECO:0000256" key="2">
    <source>
        <dbReference type="ARBA" id="ARBA00022528"/>
    </source>
</evidence>
<sequence length="85" mass="9939">HGSYDPHDYILPPPLKSISLLCFSQEDAELFLLRRELKTSAKVVPTNLDQILFRKFLEYEKYGGDEERVEYVKQRAMEYADSILA</sequence>
<dbReference type="InterPro" id="IPR007378">
    <property type="entry name" value="Tic22-like"/>
</dbReference>